<name>A0ABP2MZI7_AERSS</name>
<dbReference type="EMBL" id="AGVO01000049">
    <property type="protein sequence ID" value="EHI52118.1"/>
    <property type="molecule type" value="Genomic_DNA"/>
</dbReference>
<evidence type="ECO:0000256" key="1">
    <source>
        <dbReference type="ARBA" id="ARBA00004377"/>
    </source>
</evidence>
<sequence>MRCHQGAVGEAAVRGSSSRHRQAGFTLLEVLLVAMLMGLVATAVTLSMGGARGDRELDKQARRFMATLQQAQEYSVMDGRLVGLRIEASGWQFMQRGAKDRKWQALTDDKILGQVTLPDEMTLAIELEGFSWRTESDEKTEQGRDEKERTPQVLIFPGGELSPFVLTLTQQNEDVRYLRTVKADEFGRLRLLQDEEEEE</sequence>
<reference evidence="13 14" key="1">
    <citation type="journal article" date="2012" name="Front. Microbiol.">
        <title>Draft Genome Sequence of the Virulent Strain 01-B526 of the Fish Pathogen Aeromonas salmonicida.</title>
        <authorList>
            <person name="Charette S.J."/>
            <person name="Brochu F."/>
            <person name="Boyle B."/>
            <person name="Filion G."/>
            <person name="Tanaka K.H."/>
            <person name="Derome N."/>
        </authorList>
    </citation>
    <scope>NUCLEOTIDE SEQUENCE [LARGE SCALE GENOMIC DNA]</scope>
    <source>
        <strain evidence="13 14">01-B526</strain>
    </source>
</reference>
<comment type="caution">
    <text evidence="13">The sequence shown here is derived from an EMBL/GenBank/DDBJ whole genome shotgun (WGS) entry which is preliminary data.</text>
</comment>
<keyword evidence="7 11" id="KW-1133">Transmembrane helix</keyword>
<dbReference type="Proteomes" id="UP000006428">
    <property type="component" value="Unassembled WGS sequence"/>
</dbReference>
<keyword evidence="6 11" id="KW-0812">Transmembrane</keyword>
<keyword evidence="14" id="KW-1185">Reference proteome</keyword>
<accession>A0ABP2MZI7</accession>
<gene>
    <name evidence="13" type="ORF">IYQ_12448</name>
</gene>
<evidence type="ECO:0000256" key="7">
    <source>
        <dbReference type="ARBA" id="ARBA00022989"/>
    </source>
</evidence>
<keyword evidence="4" id="KW-0488">Methylation</keyword>
<evidence type="ECO:0000259" key="12">
    <source>
        <dbReference type="Pfam" id="PF12019"/>
    </source>
</evidence>
<evidence type="ECO:0000256" key="3">
    <source>
        <dbReference type="ARBA" id="ARBA00022475"/>
    </source>
</evidence>
<evidence type="ECO:0000256" key="5">
    <source>
        <dbReference type="ARBA" id="ARBA00022519"/>
    </source>
</evidence>
<feature type="domain" description="General secretion pathway GspH" evidence="12">
    <location>
        <begin position="60"/>
        <end position="176"/>
    </location>
</feature>
<comment type="subcellular location">
    <subcellularLocation>
        <location evidence="1">Cell inner membrane</location>
        <topology evidence="1">Single-pass membrane protein</topology>
    </subcellularLocation>
</comment>
<evidence type="ECO:0000313" key="13">
    <source>
        <dbReference type="EMBL" id="EHI52118.1"/>
    </source>
</evidence>
<evidence type="ECO:0000313" key="14">
    <source>
        <dbReference type="Proteomes" id="UP000006428"/>
    </source>
</evidence>
<comment type="similarity">
    <text evidence="9">Belongs to the GSP H family.</text>
</comment>
<dbReference type="InterPro" id="IPR049875">
    <property type="entry name" value="TypeII_GspH"/>
</dbReference>
<dbReference type="PROSITE" id="PS00409">
    <property type="entry name" value="PROKAR_NTER_METHYL"/>
    <property type="match status" value="1"/>
</dbReference>
<dbReference type="NCBIfam" id="TIGR01708">
    <property type="entry name" value="typeII_sec_gspH"/>
    <property type="match status" value="1"/>
</dbReference>
<keyword evidence="5" id="KW-0997">Cell inner membrane</keyword>
<evidence type="ECO:0000256" key="6">
    <source>
        <dbReference type="ARBA" id="ARBA00022692"/>
    </source>
</evidence>
<evidence type="ECO:0000256" key="8">
    <source>
        <dbReference type="ARBA" id="ARBA00023136"/>
    </source>
</evidence>
<dbReference type="Gene3D" id="3.55.40.10">
    <property type="entry name" value="minor pseudopilin epsh domain"/>
    <property type="match status" value="1"/>
</dbReference>
<dbReference type="Pfam" id="PF12019">
    <property type="entry name" value="GspH"/>
    <property type="match status" value="1"/>
</dbReference>
<dbReference type="InterPro" id="IPR002416">
    <property type="entry name" value="T2SS_protein-GspH"/>
</dbReference>
<dbReference type="SUPFAM" id="SSF54523">
    <property type="entry name" value="Pili subunits"/>
    <property type="match status" value="1"/>
</dbReference>
<dbReference type="NCBIfam" id="TIGR02532">
    <property type="entry name" value="IV_pilin_GFxxxE"/>
    <property type="match status" value="1"/>
</dbReference>
<protein>
    <recommendedName>
        <fullName evidence="2">Type II secretion system protein H</fullName>
    </recommendedName>
    <alternativeName>
        <fullName evidence="10">General secretion pathway protein H</fullName>
    </alternativeName>
</protein>
<keyword evidence="8 11" id="KW-0472">Membrane</keyword>
<dbReference type="InterPro" id="IPR012902">
    <property type="entry name" value="N_methyl_site"/>
</dbReference>
<proteinExistence type="inferred from homology"/>
<dbReference type="PRINTS" id="PR00885">
    <property type="entry name" value="BCTERIALGSPH"/>
</dbReference>
<feature type="transmembrane region" description="Helical" evidence="11">
    <location>
        <begin position="23"/>
        <end position="46"/>
    </location>
</feature>
<dbReference type="Pfam" id="PF07963">
    <property type="entry name" value="N_methyl"/>
    <property type="match status" value="1"/>
</dbReference>
<organism evidence="13 14">
    <name type="scientific">Aeromonas salmonicida subsp. salmonicida 01-B526</name>
    <dbReference type="NCBI Taxonomy" id="1076135"/>
    <lineage>
        <taxon>Bacteria</taxon>
        <taxon>Pseudomonadati</taxon>
        <taxon>Pseudomonadota</taxon>
        <taxon>Gammaproteobacteria</taxon>
        <taxon>Aeromonadales</taxon>
        <taxon>Aeromonadaceae</taxon>
        <taxon>Aeromonas</taxon>
    </lineage>
</organism>
<evidence type="ECO:0000256" key="10">
    <source>
        <dbReference type="ARBA" id="ARBA00030775"/>
    </source>
</evidence>
<evidence type="ECO:0000256" key="4">
    <source>
        <dbReference type="ARBA" id="ARBA00022481"/>
    </source>
</evidence>
<evidence type="ECO:0000256" key="9">
    <source>
        <dbReference type="ARBA" id="ARBA00025772"/>
    </source>
</evidence>
<dbReference type="InterPro" id="IPR045584">
    <property type="entry name" value="Pilin-like"/>
</dbReference>
<keyword evidence="3" id="KW-1003">Cell membrane</keyword>
<evidence type="ECO:0000256" key="2">
    <source>
        <dbReference type="ARBA" id="ARBA00021549"/>
    </source>
</evidence>
<dbReference type="InterPro" id="IPR022346">
    <property type="entry name" value="T2SS_GspH"/>
</dbReference>
<evidence type="ECO:0000256" key="11">
    <source>
        <dbReference type="SAM" id="Phobius"/>
    </source>
</evidence>